<accession>A0A3S4FXU3</accession>
<evidence type="ECO:0000313" key="1">
    <source>
        <dbReference type="EMBL" id="VEA74659.1"/>
    </source>
</evidence>
<protein>
    <submittedName>
        <fullName evidence="1">Gp19</fullName>
    </submittedName>
</protein>
<organism evidence="1 2">
    <name type="scientific">Salmonella enterica subsp. arizonae</name>
    <dbReference type="NCBI Taxonomy" id="59203"/>
    <lineage>
        <taxon>Bacteria</taxon>
        <taxon>Pseudomonadati</taxon>
        <taxon>Pseudomonadota</taxon>
        <taxon>Gammaproteobacteria</taxon>
        <taxon>Enterobacterales</taxon>
        <taxon>Enterobacteriaceae</taxon>
        <taxon>Salmonella</taxon>
    </lineage>
</organism>
<sequence length="83" mass="9387">MEYAGASAATGITTPVSTWQIDFTARLHGMDEATRKAALDIYGPGLFFNDAFNSPFRLPGRRPSRRVLPICADYVWNWMYQAR</sequence>
<gene>
    <name evidence="1" type="ORF">NCTC10047_00448</name>
</gene>
<dbReference type="EMBL" id="LR134156">
    <property type="protein sequence ID" value="VEA74659.1"/>
    <property type="molecule type" value="Genomic_DNA"/>
</dbReference>
<name>A0A3S4FXU3_SALER</name>
<evidence type="ECO:0000313" key="2">
    <source>
        <dbReference type="Proteomes" id="UP000275676"/>
    </source>
</evidence>
<dbReference type="Proteomes" id="UP000275676">
    <property type="component" value="Chromosome"/>
</dbReference>
<dbReference type="AlphaFoldDB" id="A0A3S4FXU3"/>
<proteinExistence type="predicted"/>
<reference evidence="1 2" key="1">
    <citation type="submission" date="2018-12" db="EMBL/GenBank/DDBJ databases">
        <authorList>
            <consortium name="Pathogen Informatics"/>
        </authorList>
    </citation>
    <scope>NUCLEOTIDE SEQUENCE [LARGE SCALE GENOMIC DNA]</scope>
    <source>
        <strain evidence="1 2">NCTC10047</strain>
    </source>
</reference>